<sequence length="46" mass="5223">VGLWVGIQTGSLLQTFLLALVTGCTNWENQVRFLFLLSLLRDLFLL</sequence>
<dbReference type="EMBL" id="HG994363">
    <property type="protein sequence ID" value="CAF2050630.1"/>
    <property type="molecule type" value="Genomic_DNA"/>
</dbReference>
<evidence type="ECO:0000313" key="1">
    <source>
        <dbReference type="EMBL" id="CAF2050630.1"/>
    </source>
</evidence>
<name>A0A816PMM6_BRANA</name>
<dbReference type="AlphaFoldDB" id="A0A816PMM6"/>
<gene>
    <name evidence="1" type="ORF">DARMORV10_A09P61530.1</name>
</gene>
<organism evidence="1">
    <name type="scientific">Brassica napus</name>
    <name type="common">Rape</name>
    <dbReference type="NCBI Taxonomy" id="3708"/>
    <lineage>
        <taxon>Eukaryota</taxon>
        <taxon>Viridiplantae</taxon>
        <taxon>Streptophyta</taxon>
        <taxon>Embryophyta</taxon>
        <taxon>Tracheophyta</taxon>
        <taxon>Spermatophyta</taxon>
        <taxon>Magnoliopsida</taxon>
        <taxon>eudicotyledons</taxon>
        <taxon>Gunneridae</taxon>
        <taxon>Pentapetalae</taxon>
        <taxon>rosids</taxon>
        <taxon>malvids</taxon>
        <taxon>Brassicales</taxon>
        <taxon>Brassicaceae</taxon>
        <taxon>Brassiceae</taxon>
        <taxon>Brassica</taxon>
    </lineage>
</organism>
<protein>
    <submittedName>
        <fullName evidence="1">(rape) hypothetical protein</fullName>
    </submittedName>
</protein>
<dbReference type="Proteomes" id="UP001295469">
    <property type="component" value="Chromosome A09"/>
</dbReference>
<reference evidence="1" key="1">
    <citation type="submission" date="2021-01" db="EMBL/GenBank/DDBJ databases">
        <authorList>
            <consortium name="Genoscope - CEA"/>
            <person name="William W."/>
        </authorList>
    </citation>
    <scope>NUCLEOTIDE SEQUENCE</scope>
</reference>
<feature type="non-terminal residue" evidence="1">
    <location>
        <position position="1"/>
    </location>
</feature>
<accession>A0A816PMM6</accession>
<proteinExistence type="predicted"/>